<name>A0A2U1MZ53_ARTAN</name>
<protein>
    <submittedName>
        <fullName evidence="2">Uncharacterized protein</fullName>
    </submittedName>
</protein>
<dbReference type="STRING" id="35608.A0A2U1MZ53"/>
<keyword evidence="3" id="KW-1185">Reference proteome</keyword>
<reference evidence="2 3" key="1">
    <citation type="journal article" date="2018" name="Mol. Plant">
        <title>The genome of Artemisia annua provides insight into the evolution of Asteraceae family and artemisinin biosynthesis.</title>
        <authorList>
            <person name="Shen Q."/>
            <person name="Zhang L."/>
            <person name="Liao Z."/>
            <person name="Wang S."/>
            <person name="Yan T."/>
            <person name="Shi P."/>
            <person name="Liu M."/>
            <person name="Fu X."/>
            <person name="Pan Q."/>
            <person name="Wang Y."/>
            <person name="Lv Z."/>
            <person name="Lu X."/>
            <person name="Zhang F."/>
            <person name="Jiang W."/>
            <person name="Ma Y."/>
            <person name="Chen M."/>
            <person name="Hao X."/>
            <person name="Li L."/>
            <person name="Tang Y."/>
            <person name="Lv G."/>
            <person name="Zhou Y."/>
            <person name="Sun X."/>
            <person name="Brodelius P.E."/>
            <person name="Rose J.K.C."/>
            <person name="Tang K."/>
        </authorList>
    </citation>
    <scope>NUCLEOTIDE SEQUENCE [LARGE SCALE GENOMIC DNA]</scope>
    <source>
        <strain evidence="3">cv. Huhao1</strain>
        <tissue evidence="2">Leaf</tissue>
    </source>
</reference>
<proteinExistence type="predicted"/>
<evidence type="ECO:0000313" key="3">
    <source>
        <dbReference type="Proteomes" id="UP000245207"/>
    </source>
</evidence>
<evidence type="ECO:0000313" key="2">
    <source>
        <dbReference type="EMBL" id="PWA66506.1"/>
    </source>
</evidence>
<comment type="caution">
    <text evidence="2">The sequence shown here is derived from an EMBL/GenBank/DDBJ whole genome shotgun (WGS) entry which is preliminary data.</text>
</comment>
<dbReference type="AlphaFoldDB" id="A0A2U1MZ53"/>
<organism evidence="2 3">
    <name type="scientific">Artemisia annua</name>
    <name type="common">Sweet wormwood</name>
    <dbReference type="NCBI Taxonomy" id="35608"/>
    <lineage>
        <taxon>Eukaryota</taxon>
        <taxon>Viridiplantae</taxon>
        <taxon>Streptophyta</taxon>
        <taxon>Embryophyta</taxon>
        <taxon>Tracheophyta</taxon>
        <taxon>Spermatophyta</taxon>
        <taxon>Magnoliopsida</taxon>
        <taxon>eudicotyledons</taxon>
        <taxon>Gunneridae</taxon>
        <taxon>Pentapetalae</taxon>
        <taxon>asterids</taxon>
        <taxon>campanulids</taxon>
        <taxon>Asterales</taxon>
        <taxon>Asteraceae</taxon>
        <taxon>Asteroideae</taxon>
        <taxon>Anthemideae</taxon>
        <taxon>Artemisiinae</taxon>
        <taxon>Artemisia</taxon>
    </lineage>
</organism>
<evidence type="ECO:0000256" key="1">
    <source>
        <dbReference type="SAM" id="MobiDB-lite"/>
    </source>
</evidence>
<dbReference type="PANTHER" id="PTHR34123">
    <property type="entry name" value="OS04G0578200 PROTEIN"/>
    <property type="match status" value="1"/>
</dbReference>
<dbReference type="PANTHER" id="PTHR34123:SF1">
    <property type="entry name" value="OS04G0578200 PROTEIN"/>
    <property type="match status" value="1"/>
</dbReference>
<sequence length="193" mass="21398">MATTFSLTSSITLHHNHRSHPVPTFDHIVTRISPWPQSGEPKKEQITQKPQTYQPQNVVEGGERIELCGDGVGITDISIIVETIKQDFQRSYFVIGALLMLDAYEDDYEFSDPAGSQKGLGNFSTHGHNFVFLCNTLSKILGPSVIRSSRENFVEGSGRIELGGDGVGVIDRSLIVETIKHDFQRSYFVTGIT</sequence>
<feature type="region of interest" description="Disordered" evidence="1">
    <location>
        <begin position="35"/>
        <end position="54"/>
    </location>
</feature>
<dbReference type="EMBL" id="PKPP01004013">
    <property type="protein sequence ID" value="PWA66506.1"/>
    <property type="molecule type" value="Genomic_DNA"/>
</dbReference>
<accession>A0A2U1MZ53</accession>
<gene>
    <name evidence="2" type="ORF">CTI12_AA326460</name>
</gene>
<dbReference type="Proteomes" id="UP000245207">
    <property type="component" value="Unassembled WGS sequence"/>
</dbReference>
<dbReference type="OrthoDB" id="348976at2759"/>